<name>A0ABV6TD68_9ACTN</name>
<evidence type="ECO:0000256" key="1">
    <source>
        <dbReference type="SAM" id="SignalP"/>
    </source>
</evidence>
<dbReference type="SMART" id="SM00458">
    <property type="entry name" value="RICIN"/>
    <property type="match status" value="1"/>
</dbReference>
<evidence type="ECO:0000259" key="2">
    <source>
        <dbReference type="SMART" id="SM00458"/>
    </source>
</evidence>
<evidence type="ECO:0000313" key="4">
    <source>
        <dbReference type="Proteomes" id="UP001589887"/>
    </source>
</evidence>
<feature type="signal peptide" evidence="1">
    <location>
        <begin position="1"/>
        <end position="32"/>
    </location>
</feature>
<accession>A0ABV6TD68</accession>
<gene>
    <name evidence="3" type="ORF">ACFH04_08485</name>
</gene>
<feature type="domain" description="Ricin B lectin" evidence="2">
    <location>
        <begin position="39"/>
        <end position="174"/>
    </location>
</feature>
<dbReference type="Proteomes" id="UP001589887">
    <property type="component" value="Unassembled WGS sequence"/>
</dbReference>
<dbReference type="InterPro" id="IPR000772">
    <property type="entry name" value="Ricin_B_lectin"/>
</dbReference>
<evidence type="ECO:0000313" key="3">
    <source>
        <dbReference type="EMBL" id="MFC0843753.1"/>
    </source>
</evidence>
<dbReference type="InterPro" id="IPR035992">
    <property type="entry name" value="Ricin_B-like_lectins"/>
</dbReference>
<keyword evidence="1" id="KW-0732">Signal</keyword>
<proteinExistence type="predicted"/>
<protein>
    <submittedName>
        <fullName evidence="3">RICIN domain-containing protein</fullName>
    </submittedName>
</protein>
<sequence length="176" mass="19166">MNGLHMSRTVRAALALGASVAALVGSVTTAQAAPSTAASSYVRLQVEHSGKCLTIQDGAIRDGAYAVQSTCDTDADHQLFSLTPAGSGTFELRAKHSGRCLSSSDIEVGQQWCFDGASQRWRVMLVEVAKDLYELRPMSAPDKCLNIDFWKPEEDGMRAMTWECGHDLARWRFLPA</sequence>
<dbReference type="Pfam" id="PF14200">
    <property type="entry name" value="RicinB_lectin_2"/>
    <property type="match status" value="1"/>
</dbReference>
<organism evidence="3 4">
    <name type="scientific">Streptomyces noboritoensis</name>
    <dbReference type="NCBI Taxonomy" id="67337"/>
    <lineage>
        <taxon>Bacteria</taxon>
        <taxon>Bacillati</taxon>
        <taxon>Actinomycetota</taxon>
        <taxon>Actinomycetes</taxon>
        <taxon>Kitasatosporales</taxon>
        <taxon>Streptomycetaceae</taxon>
        <taxon>Streptomyces</taxon>
    </lineage>
</organism>
<dbReference type="SUPFAM" id="SSF50370">
    <property type="entry name" value="Ricin B-like lectins"/>
    <property type="match status" value="1"/>
</dbReference>
<dbReference type="PROSITE" id="PS50231">
    <property type="entry name" value="RICIN_B_LECTIN"/>
    <property type="match status" value="1"/>
</dbReference>
<comment type="caution">
    <text evidence="3">The sequence shown here is derived from an EMBL/GenBank/DDBJ whole genome shotgun (WGS) entry which is preliminary data.</text>
</comment>
<keyword evidence="4" id="KW-1185">Reference proteome</keyword>
<reference evidence="3 4" key="1">
    <citation type="submission" date="2024-09" db="EMBL/GenBank/DDBJ databases">
        <authorList>
            <person name="Sun Q."/>
            <person name="Mori K."/>
        </authorList>
    </citation>
    <scope>NUCLEOTIDE SEQUENCE [LARGE SCALE GENOMIC DNA]</scope>
    <source>
        <strain evidence="3 4">JCM 4557</strain>
    </source>
</reference>
<dbReference type="RefSeq" id="WP_394317460.1">
    <property type="nucleotide sequence ID" value="NZ_JBHMQV010000009.1"/>
</dbReference>
<dbReference type="EMBL" id="JBHMQV010000009">
    <property type="protein sequence ID" value="MFC0843753.1"/>
    <property type="molecule type" value="Genomic_DNA"/>
</dbReference>
<dbReference type="CDD" id="cd00161">
    <property type="entry name" value="beta-trefoil_Ricin-like"/>
    <property type="match status" value="1"/>
</dbReference>
<feature type="chain" id="PRO_5046673803" evidence="1">
    <location>
        <begin position="33"/>
        <end position="176"/>
    </location>
</feature>
<dbReference type="Gene3D" id="2.80.10.50">
    <property type="match status" value="1"/>
</dbReference>